<dbReference type="OMA" id="TDWREQE"/>
<feature type="domain" description="Beta-catenin-like protein 1 N-terminal" evidence="7">
    <location>
        <begin position="64"/>
        <end position="169"/>
    </location>
</feature>
<reference evidence="8 9" key="1">
    <citation type="journal article" date="2011" name="Science">
        <title>Comparative functional genomics of the fission yeasts.</title>
        <authorList>
            <person name="Rhind N."/>
            <person name="Chen Z."/>
            <person name="Yassour M."/>
            <person name="Thompson D.A."/>
            <person name="Haas B.J."/>
            <person name="Habib N."/>
            <person name="Wapinski I."/>
            <person name="Roy S."/>
            <person name="Lin M.F."/>
            <person name="Heiman D.I."/>
            <person name="Young S.K."/>
            <person name="Furuya K."/>
            <person name="Guo Y."/>
            <person name="Pidoux A."/>
            <person name="Chen H.M."/>
            <person name="Robbertse B."/>
            <person name="Goldberg J.M."/>
            <person name="Aoki K."/>
            <person name="Bayne E.H."/>
            <person name="Berlin A.M."/>
            <person name="Desjardins C.A."/>
            <person name="Dobbs E."/>
            <person name="Dukaj L."/>
            <person name="Fan L."/>
            <person name="FitzGerald M.G."/>
            <person name="French C."/>
            <person name="Gujja S."/>
            <person name="Hansen K."/>
            <person name="Keifenheim D."/>
            <person name="Levin J.Z."/>
            <person name="Mosher R.A."/>
            <person name="Mueller C.A."/>
            <person name="Pfiffner J."/>
            <person name="Priest M."/>
            <person name="Russ C."/>
            <person name="Smialowska A."/>
            <person name="Swoboda P."/>
            <person name="Sykes S.M."/>
            <person name="Vaughn M."/>
            <person name="Vengrova S."/>
            <person name="Yoder R."/>
            <person name="Zeng Q."/>
            <person name="Allshire R."/>
            <person name="Baulcombe D."/>
            <person name="Birren B.W."/>
            <person name="Brown W."/>
            <person name="Ekwall K."/>
            <person name="Kellis M."/>
            <person name="Leatherwood J."/>
            <person name="Levin H."/>
            <person name="Margalit H."/>
            <person name="Martienssen R."/>
            <person name="Nieduszynski C.A."/>
            <person name="Spatafora J.W."/>
            <person name="Friedman N."/>
            <person name="Dalgaard J.Z."/>
            <person name="Baumann P."/>
            <person name="Niki H."/>
            <person name="Regev A."/>
            <person name="Nusbaum C."/>
        </authorList>
    </citation>
    <scope>NUCLEOTIDE SEQUENCE [LARGE SCALE GENOMIC DNA]</scope>
    <source>
        <strain evidence="9">yFS275 / FY16936</strain>
    </source>
</reference>
<evidence type="ECO:0000313" key="8">
    <source>
        <dbReference type="EMBL" id="EEB07671.1"/>
    </source>
</evidence>
<dbReference type="GO" id="GO:0005681">
    <property type="term" value="C:spliceosomal complex"/>
    <property type="evidence" value="ECO:0000318"/>
    <property type="project" value="GO_Central"/>
</dbReference>
<dbReference type="RefSeq" id="XP_002173964.1">
    <property type="nucleotide sequence ID" value="XM_002173928.2"/>
</dbReference>
<protein>
    <submittedName>
        <fullName evidence="8">DUF1716 family protein</fullName>
    </submittedName>
</protein>
<evidence type="ECO:0000256" key="3">
    <source>
        <dbReference type="ARBA" id="ARBA00022737"/>
    </source>
</evidence>
<dbReference type="JaponicusDB" id="SJAG_02772"/>
<sequence>MNVDAIFKESNGPLDKKRKLEDGRYVGVDAENHDGHPEQETKSKSEEEYDEEGGRFFGGGLTEKEEKALNFLNTVDDGDNEPTFDAAALKKKIIALEKALNKNQMLRTKYPNAPEKFIESEADLDAEIHGLTVLSEYPELYSDLVQLNTTNTLFELFGHENIDIVIAIIDLLVELTDEDVEPDSLIILQKDLIEKGLFSIITEIMKRMNEENEDDAHGVFASFQLVENLVSINADVCEEIKNTDLIQFLLNRASKQEATVSENLQFSVELLAVLCSKSPAIRVSIVEKNGIEILLNRISLYARRNPVPGLEAELMQNAFDVLCSVVEEQQGKMQFLKEEGIELCLLMLQQKKQSRKPAFKLVDHALFGPLSLPLCNRFVEFGGLKYLFSTFMKKMEAEMLEHICAIMASLFRSLAADTPERIRFLAKFVEKDFTKTKKLVDFYSKLRKPITEIRQSAKAQTNLEEDSLALFLKQIDMGLFSFQSIVVILAWLCCEDSAICECISNSLKAFGLQLHDLLSDLQDYFENFAESPETISDEKSEESIPRVDEKPMVQTLLEIMQIQVHESQETNSGRSA</sequence>
<dbReference type="InterPro" id="IPR013180">
    <property type="entry name" value="CTNNBL1_N"/>
</dbReference>
<evidence type="ECO:0000313" key="9">
    <source>
        <dbReference type="Proteomes" id="UP000001744"/>
    </source>
</evidence>
<keyword evidence="5" id="KW-0539">Nucleus</keyword>
<dbReference type="VEuPathDB" id="FungiDB:SJAG_02772"/>
<dbReference type="SMART" id="SM01156">
    <property type="entry name" value="DUF1716"/>
    <property type="match status" value="1"/>
</dbReference>
<evidence type="ECO:0000256" key="6">
    <source>
        <dbReference type="SAM" id="MobiDB-lite"/>
    </source>
</evidence>
<evidence type="ECO:0000259" key="7">
    <source>
        <dbReference type="SMART" id="SM01156"/>
    </source>
</evidence>
<dbReference type="eggNOG" id="KOG2734">
    <property type="taxonomic scope" value="Eukaryota"/>
</dbReference>
<dbReference type="InterPro" id="IPR016024">
    <property type="entry name" value="ARM-type_fold"/>
</dbReference>
<gene>
    <name evidence="8" type="ORF">SJAG_02772</name>
</gene>
<evidence type="ECO:0000256" key="5">
    <source>
        <dbReference type="ARBA" id="ARBA00023242"/>
    </source>
</evidence>
<dbReference type="InterPro" id="IPR039678">
    <property type="entry name" value="CTNNBL1"/>
</dbReference>
<dbReference type="Proteomes" id="UP000001744">
    <property type="component" value="Unassembled WGS sequence"/>
</dbReference>
<dbReference type="PANTHER" id="PTHR14978">
    <property type="entry name" value="BETA-CATENIN-LIKE PROTEIN 1 NUCLEAR ASSOCIATED PROTEIN"/>
    <property type="match status" value="1"/>
</dbReference>
<evidence type="ECO:0000256" key="1">
    <source>
        <dbReference type="ARBA" id="ARBA00004123"/>
    </source>
</evidence>
<dbReference type="InterPro" id="IPR011989">
    <property type="entry name" value="ARM-like"/>
</dbReference>
<feature type="region of interest" description="Disordered" evidence="6">
    <location>
        <begin position="1"/>
        <end position="52"/>
    </location>
</feature>
<feature type="compositionally biased region" description="Basic and acidic residues" evidence="6">
    <location>
        <begin position="14"/>
        <end position="46"/>
    </location>
</feature>
<dbReference type="Gene3D" id="1.25.10.10">
    <property type="entry name" value="Leucine-rich Repeat Variant"/>
    <property type="match status" value="1"/>
</dbReference>
<dbReference type="OrthoDB" id="1898821at2759"/>
<keyword evidence="3" id="KW-0677">Repeat</keyword>
<organism evidence="8 9">
    <name type="scientific">Schizosaccharomyces japonicus (strain yFS275 / FY16936)</name>
    <name type="common">Fission yeast</name>
    <dbReference type="NCBI Taxonomy" id="402676"/>
    <lineage>
        <taxon>Eukaryota</taxon>
        <taxon>Fungi</taxon>
        <taxon>Dikarya</taxon>
        <taxon>Ascomycota</taxon>
        <taxon>Taphrinomycotina</taxon>
        <taxon>Schizosaccharomycetes</taxon>
        <taxon>Schizosaccharomycetales</taxon>
        <taxon>Schizosaccharomycetaceae</taxon>
        <taxon>Schizosaccharomyces</taxon>
    </lineage>
</organism>
<evidence type="ECO:0000256" key="2">
    <source>
        <dbReference type="ARBA" id="ARBA00022553"/>
    </source>
</evidence>
<name>B6K150_SCHJY</name>
<dbReference type="STRING" id="402676.B6K150"/>
<dbReference type="AlphaFoldDB" id="B6K150"/>
<keyword evidence="2" id="KW-0597">Phosphoprotein</keyword>
<dbReference type="GO" id="GO:0010467">
    <property type="term" value="P:gene expression"/>
    <property type="evidence" value="ECO:0007669"/>
    <property type="project" value="UniProtKB-ARBA"/>
</dbReference>
<dbReference type="EMBL" id="KE651166">
    <property type="protein sequence ID" value="EEB07671.1"/>
    <property type="molecule type" value="Genomic_DNA"/>
</dbReference>
<evidence type="ECO:0000256" key="4">
    <source>
        <dbReference type="ARBA" id="ARBA00023054"/>
    </source>
</evidence>
<dbReference type="GeneID" id="7049435"/>
<dbReference type="FunFam" id="1.25.10.10:FF:001136">
    <property type="entry name" value="Beta-catenin-like protein 1"/>
    <property type="match status" value="1"/>
</dbReference>
<dbReference type="SUPFAM" id="SSF48371">
    <property type="entry name" value="ARM repeat"/>
    <property type="match status" value="1"/>
</dbReference>
<dbReference type="Pfam" id="PF08216">
    <property type="entry name" value="CTNNBL"/>
    <property type="match status" value="1"/>
</dbReference>
<comment type="subcellular location">
    <subcellularLocation>
        <location evidence="1">Nucleus</location>
    </subcellularLocation>
</comment>
<keyword evidence="4" id="KW-0175">Coiled coil</keyword>
<dbReference type="HOGENOM" id="CLU_017098_0_0_1"/>
<accession>B6K150</accession>
<dbReference type="PANTHER" id="PTHR14978:SF0">
    <property type="entry name" value="BETA-CATENIN-LIKE PROTEIN 1"/>
    <property type="match status" value="1"/>
</dbReference>
<proteinExistence type="predicted"/>
<keyword evidence="9" id="KW-1185">Reference proteome</keyword>